<organism evidence="5 6">
    <name type="scientific">Candidatus Electrothrix aarhusensis</name>
    <dbReference type="NCBI Taxonomy" id="1859131"/>
    <lineage>
        <taxon>Bacteria</taxon>
        <taxon>Pseudomonadati</taxon>
        <taxon>Thermodesulfobacteriota</taxon>
        <taxon>Desulfobulbia</taxon>
        <taxon>Desulfobulbales</taxon>
        <taxon>Desulfobulbaceae</taxon>
        <taxon>Candidatus Electrothrix</taxon>
    </lineage>
</organism>
<keyword evidence="2 3" id="KW-0802">TPR repeat</keyword>
<comment type="caution">
    <text evidence="5">The sequence shown here is derived from an EMBL/GenBank/DDBJ whole genome shotgun (WGS) entry which is preliminary data.</text>
</comment>
<proteinExistence type="predicted"/>
<dbReference type="EMBL" id="MTKO01000065">
    <property type="protein sequence ID" value="RWX46401.1"/>
    <property type="molecule type" value="Genomic_DNA"/>
</dbReference>
<dbReference type="InterPro" id="IPR051685">
    <property type="entry name" value="Ycf3/AcsC/BcsC/TPR_MFPF"/>
</dbReference>
<evidence type="ECO:0000256" key="1">
    <source>
        <dbReference type="ARBA" id="ARBA00022737"/>
    </source>
</evidence>
<evidence type="ECO:0000313" key="6">
    <source>
        <dbReference type="Proteomes" id="UP000287853"/>
    </source>
</evidence>
<dbReference type="Gene3D" id="1.25.40.10">
    <property type="entry name" value="Tetratricopeptide repeat domain"/>
    <property type="match status" value="2"/>
</dbReference>
<keyword evidence="1" id="KW-0677">Repeat</keyword>
<protein>
    <submittedName>
        <fullName evidence="5">TPR repeat-containing protein</fullName>
    </submittedName>
</protein>
<feature type="repeat" description="TPR" evidence="3">
    <location>
        <begin position="205"/>
        <end position="238"/>
    </location>
</feature>
<accession>A0A3S4TAF7</accession>
<feature type="repeat" description="TPR" evidence="3">
    <location>
        <begin position="239"/>
        <end position="272"/>
    </location>
</feature>
<sequence length="334" mass="38615">MKKNKCTLCLQVKGKRLCTLRDKTFICPRCCAEIRNTDCEGCSHYAQAAQYSLEKLKKSQDKKFIVRIDEEVDNEVHKALTYAEQGELALGETILNKLREKHSDLYVVHYGMGTLQAIKGNYADAIIHFDKCLEIFPFFVDAWFNRGVSHNNLLNICEALKSYHKVVEFGGPQDDFVKDAKEFLKNMAESILEDTGLSLEKYLESHDTFNKAFAFMEKSEYEKAIIEFNKVLRLTKNHVQANGNLGICHAFLGQREKALAFFDQALEIDPTYEPAISNRDIVRSLREGEKLPNVPFETIEYYKDVIEKVDDDNNRQKPKPDRQPGFFSRLFQRR</sequence>
<feature type="compositionally biased region" description="Basic and acidic residues" evidence="4">
    <location>
        <begin position="310"/>
        <end position="322"/>
    </location>
</feature>
<feature type="region of interest" description="Disordered" evidence="4">
    <location>
        <begin position="310"/>
        <end position="334"/>
    </location>
</feature>
<dbReference type="SMART" id="SM00028">
    <property type="entry name" value="TPR"/>
    <property type="match status" value="4"/>
</dbReference>
<dbReference type="Pfam" id="PF13181">
    <property type="entry name" value="TPR_8"/>
    <property type="match status" value="1"/>
</dbReference>
<evidence type="ECO:0000256" key="4">
    <source>
        <dbReference type="SAM" id="MobiDB-lite"/>
    </source>
</evidence>
<dbReference type="InterPro" id="IPR011990">
    <property type="entry name" value="TPR-like_helical_dom_sf"/>
</dbReference>
<dbReference type="PANTHER" id="PTHR44943">
    <property type="entry name" value="CELLULOSE SYNTHASE OPERON PROTEIN C"/>
    <property type="match status" value="1"/>
</dbReference>
<name>A0A3S4TAF7_9BACT</name>
<evidence type="ECO:0000256" key="3">
    <source>
        <dbReference type="PROSITE-ProRule" id="PRU00339"/>
    </source>
</evidence>
<dbReference type="AlphaFoldDB" id="A0A3S4TAF7"/>
<dbReference type="Proteomes" id="UP000287853">
    <property type="component" value="Unassembled WGS sequence"/>
</dbReference>
<dbReference type="PROSITE" id="PS50005">
    <property type="entry name" value="TPR"/>
    <property type="match status" value="2"/>
</dbReference>
<reference evidence="5 6" key="1">
    <citation type="submission" date="2017-01" db="EMBL/GenBank/DDBJ databases">
        <title>The cable genome- insights into the physiology and evolution of filamentous bacteria capable of sulfide oxidation via long distance electron transfer.</title>
        <authorList>
            <person name="Schreiber L."/>
            <person name="Bjerg J.T."/>
            <person name="Boggild A."/>
            <person name="Van De Vossenberg J."/>
            <person name="Meysman F."/>
            <person name="Nielsen L.P."/>
            <person name="Schramm A."/>
            <person name="Kjeldsen K.U."/>
        </authorList>
    </citation>
    <scope>NUCLEOTIDE SEQUENCE [LARGE SCALE GENOMIC DNA]</scope>
    <source>
        <strain evidence="5">MCF</strain>
    </source>
</reference>
<gene>
    <name evidence="5" type="ORF">H206_03099</name>
</gene>
<evidence type="ECO:0000313" key="5">
    <source>
        <dbReference type="EMBL" id="RWX46401.1"/>
    </source>
</evidence>
<dbReference type="InterPro" id="IPR019734">
    <property type="entry name" value="TPR_rpt"/>
</dbReference>
<dbReference type="SUPFAM" id="SSF48452">
    <property type="entry name" value="TPR-like"/>
    <property type="match status" value="1"/>
</dbReference>
<evidence type="ECO:0000256" key="2">
    <source>
        <dbReference type="ARBA" id="ARBA00022803"/>
    </source>
</evidence>
<keyword evidence="6" id="KW-1185">Reference proteome</keyword>
<dbReference type="PANTHER" id="PTHR44943:SF8">
    <property type="entry name" value="TPR REPEAT-CONTAINING PROTEIN MJ0263"/>
    <property type="match status" value="1"/>
</dbReference>
<dbReference type="Pfam" id="PF00515">
    <property type="entry name" value="TPR_1"/>
    <property type="match status" value="1"/>
</dbReference>